<organism evidence="2">
    <name type="scientific">uncultured Solirubrobacteraceae bacterium</name>
    <dbReference type="NCBI Taxonomy" id="1162706"/>
    <lineage>
        <taxon>Bacteria</taxon>
        <taxon>Bacillati</taxon>
        <taxon>Actinomycetota</taxon>
        <taxon>Thermoleophilia</taxon>
        <taxon>Solirubrobacterales</taxon>
        <taxon>Solirubrobacteraceae</taxon>
        <taxon>environmental samples</taxon>
    </lineage>
</organism>
<feature type="compositionally biased region" description="Low complexity" evidence="1">
    <location>
        <begin position="140"/>
        <end position="166"/>
    </location>
</feature>
<feature type="compositionally biased region" description="Basic residues" evidence="1">
    <location>
        <begin position="112"/>
        <end position="139"/>
    </location>
</feature>
<reference evidence="2" key="1">
    <citation type="submission" date="2020-02" db="EMBL/GenBank/DDBJ databases">
        <authorList>
            <person name="Meier V. D."/>
        </authorList>
    </citation>
    <scope>NUCLEOTIDE SEQUENCE</scope>
    <source>
        <strain evidence="2">AVDCRST_MAG65</strain>
    </source>
</reference>
<accession>A0A6J4RA91</accession>
<protein>
    <submittedName>
        <fullName evidence="2">Uncharacterized protein</fullName>
    </submittedName>
</protein>
<sequence length="205" mass="23278">GRDPATPSGGPGESRRDRRWHGRPSHEEGAPGVVRFRPRSRARRPRRDLPPRLPEGGRRGRPGARVARSGGGRRTGGVPLLRPFFGPGRGGARLALRRRRPHCAERDPVRAPSRHARRGIRRGQRRRGLRRRRDRRHSRGAQPRARGARAAAPQAGRGARAAPQRPQLRRRRRGARLIPWQRRHHRAARRIRFAQGAESSCVIRL</sequence>
<evidence type="ECO:0000313" key="2">
    <source>
        <dbReference type="EMBL" id="CAA9468514.1"/>
    </source>
</evidence>
<feature type="compositionally biased region" description="Low complexity" evidence="1">
    <location>
        <begin position="76"/>
        <end position="86"/>
    </location>
</feature>
<feature type="compositionally biased region" description="Basic residues" evidence="1">
    <location>
        <begin position="36"/>
        <end position="46"/>
    </location>
</feature>
<feature type="non-terminal residue" evidence="2">
    <location>
        <position position="1"/>
    </location>
</feature>
<feature type="compositionally biased region" description="Basic residues" evidence="1">
    <location>
        <begin position="167"/>
        <end position="176"/>
    </location>
</feature>
<evidence type="ECO:0000256" key="1">
    <source>
        <dbReference type="SAM" id="MobiDB-lite"/>
    </source>
</evidence>
<dbReference type="AlphaFoldDB" id="A0A6J4RA91"/>
<proteinExistence type="predicted"/>
<name>A0A6J4RA91_9ACTN</name>
<feature type="compositionally biased region" description="Basic and acidic residues" evidence="1">
    <location>
        <begin position="47"/>
        <end position="58"/>
    </location>
</feature>
<gene>
    <name evidence="2" type="ORF">AVDCRST_MAG65-541</name>
</gene>
<feature type="region of interest" description="Disordered" evidence="1">
    <location>
        <begin position="1"/>
        <end position="176"/>
    </location>
</feature>
<feature type="non-terminal residue" evidence="2">
    <location>
        <position position="205"/>
    </location>
</feature>
<dbReference type="EMBL" id="CADCVL010000091">
    <property type="protein sequence ID" value="CAA9468514.1"/>
    <property type="molecule type" value="Genomic_DNA"/>
</dbReference>